<sequence length="144" mass="14450">MGVGTRGGGMGVTSSRQSPGRLRMSPSPLATRSPVPPPFRPLLGQSRGSSPPPPPPRGVARAPTSILRRDAGGQRSSLGGGQRSSPGGLRSSPGGQRSPSGGQSSSSAMGGGVGSSRLPRVGKRSLPIGNPAVGQSDQWRDGCY</sequence>
<evidence type="ECO:0000313" key="3">
    <source>
        <dbReference type="RefSeq" id="XP_032836782.1"/>
    </source>
</evidence>
<evidence type="ECO:0000313" key="2">
    <source>
        <dbReference type="Proteomes" id="UP001318040"/>
    </source>
</evidence>
<gene>
    <name evidence="3" type="primary">LOC116958334</name>
</gene>
<keyword evidence="2" id="KW-1185">Reference proteome</keyword>
<protein>
    <submittedName>
        <fullName evidence="3">Ena/VASP-like protein</fullName>
    </submittedName>
</protein>
<reference evidence="3" key="1">
    <citation type="submission" date="2025-08" db="UniProtKB">
        <authorList>
            <consortium name="RefSeq"/>
        </authorList>
    </citation>
    <scope>IDENTIFICATION</scope>
    <source>
        <tissue evidence="3">Sperm</tissue>
    </source>
</reference>
<evidence type="ECO:0000256" key="1">
    <source>
        <dbReference type="SAM" id="MobiDB-lite"/>
    </source>
</evidence>
<dbReference type="KEGG" id="pmrn:116958334"/>
<name>A0AAJ7XJT7_PETMA</name>
<organism evidence="2 3">
    <name type="scientific">Petromyzon marinus</name>
    <name type="common">Sea lamprey</name>
    <dbReference type="NCBI Taxonomy" id="7757"/>
    <lineage>
        <taxon>Eukaryota</taxon>
        <taxon>Metazoa</taxon>
        <taxon>Chordata</taxon>
        <taxon>Craniata</taxon>
        <taxon>Vertebrata</taxon>
        <taxon>Cyclostomata</taxon>
        <taxon>Hyperoartia</taxon>
        <taxon>Petromyzontiformes</taxon>
        <taxon>Petromyzontidae</taxon>
        <taxon>Petromyzon</taxon>
    </lineage>
</organism>
<dbReference type="RefSeq" id="XP_032836782.1">
    <property type="nucleotide sequence ID" value="XM_032980891.1"/>
</dbReference>
<accession>A0AAJ7XJT7</accession>
<feature type="region of interest" description="Disordered" evidence="1">
    <location>
        <begin position="1"/>
        <end position="144"/>
    </location>
</feature>
<proteinExistence type="predicted"/>
<feature type="compositionally biased region" description="Low complexity" evidence="1">
    <location>
        <begin position="73"/>
        <end position="108"/>
    </location>
</feature>
<feature type="compositionally biased region" description="Gly residues" evidence="1">
    <location>
        <begin position="1"/>
        <end position="11"/>
    </location>
</feature>
<dbReference type="Proteomes" id="UP001318040">
    <property type="component" value="Chromosome 76"/>
</dbReference>
<dbReference type="AlphaFoldDB" id="A0AAJ7XJT7"/>